<feature type="chain" id="PRO_5039287035" description="Lipoprotein" evidence="1">
    <location>
        <begin position="20"/>
        <end position="195"/>
    </location>
</feature>
<evidence type="ECO:0000313" key="2">
    <source>
        <dbReference type="EMBL" id="SMD21543.1"/>
    </source>
</evidence>
<proteinExistence type="predicted"/>
<keyword evidence="1" id="KW-0732">Signal</keyword>
<dbReference type="STRING" id="40571.SAMN05660733_06458"/>
<dbReference type="PROSITE" id="PS51257">
    <property type="entry name" value="PROKAR_LIPOPROTEIN"/>
    <property type="match status" value="1"/>
</dbReference>
<dbReference type="eggNOG" id="ENOG5030592">
    <property type="taxonomic scope" value="Bacteria"/>
</dbReference>
<dbReference type="Proteomes" id="UP000192840">
    <property type="component" value="Unassembled WGS sequence"/>
</dbReference>
<evidence type="ECO:0000256" key="1">
    <source>
        <dbReference type="SAM" id="SignalP"/>
    </source>
</evidence>
<reference evidence="3" key="1">
    <citation type="submission" date="2017-04" db="EMBL/GenBank/DDBJ databases">
        <authorList>
            <person name="Varghese N."/>
            <person name="Submissions S."/>
        </authorList>
    </citation>
    <scope>NUCLEOTIDE SEQUENCE [LARGE SCALE GENOMIC DNA]</scope>
    <source>
        <strain evidence="3">DSM 44073</strain>
    </source>
</reference>
<keyword evidence="3" id="KW-1185">Reference proteome</keyword>
<protein>
    <recommendedName>
        <fullName evidence="4">Lipoprotein</fullName>
    </recommendedName>
</protein>
<sequence length="195" mass="20642">MKNAIKIAFVVAVATVGIAACTAAPEASRNTAAVTAEPLPAPPSPTVVTEFTTVTVTNPPRPDAFVKVDTRLGYGPLKLGMTLEEARAAGLTDMTWESRGDGFCVADDRMAISKKYGVVRITLPTDAKTSKGIGVGSTFIEVKNAYPDAFEYRNGMTTSIDDNAAYTFRNSLQVTDAVVGVRLESKVADCVSMLL</sequence>
<dbReference type="AlphaFoldDB" id="A0A1W2FID0"/>
<organism evidence="2 3">
    <name type="scientific">Lentzea albidocapillata</name>
    <dbReference type="NCBI Taxonomy" id="40571"/>
    <lineage>
        <taxon>Bacteria</taxon>
        <taxon>Bacillati</taxon>
        <taxon>Actinomycetota</taxon>
        <taxon>Actinomycetes</taxon>
        <taxon>Pseudonocardiales</taxon>
        <taxon>Pseudonocardiaceae</taxon>
        <taxon>Lentzea</taxon>
    </lineage>
</organism>
<evidence type="ECO:0008006" key="4">
    <source>
        <dbReference type="Google" id="ProtNLM"/>
    </source>
</evidence>
<name>A0A1W2FID0_9PSEU</name>
<feature type="signal peptide" evidence="1">
    <location>
        <begin position="1"/>
        <end position="19"/>
    </location>
</feature>
<gene>
    <name evidence="2" type="ORF">SAMN05660733_06458</name>
</gene>
<accession>A0A1W2FID0</accession>
<dbReference type="EMBL" id="FWYC01000015">
    <property type="protein sequence ID" value="SMD21543.1"/>
    <property type="molecule type" value="Genomic_DNA"/>
</dbReference>
<dbReference type="RefSeq" id="WP_030480316.1">
    <property type="nucleotide sequence ID" value="NZ_FWYC01000015.1"/>
</dbReference>
<evidence type="ECO:0000313" key="3">
    <source>
        <dbReference type="Proteomes" id="UP000192840"/>
    </source>
</evidence>
<dbReference type="OrthoDB" id="3695075at2"/>